<organism evidence="1 2">
    <name type="scientific">Entomophthora muscae</name>
    <dbReference type="NCBI Taxonomy" id="34485"/>
    <lineage>
        <taxon>Eukaryota</taxon>
        <taxon>Fungi</taxon>
        <taxon>Fungi incertae sedis</taxon>
        <taxon>Zoopagomycota</taxon>
        <taxon>Entomophthoromycotina</taxon>
        <taxon>Entomophthoromycetes</taxon>
        <taxon>Entomophthorales</taxon>
        <taxon>Entomophthoraceae</taxon>
        <taxon>Entomophthora</taxon>
    </lineage>
</organism>
<reference evidence="1" key="1">
    <citation type="submission" date="2022-04" db="EMBL/GenBank/DDBJ databases">
        <title>Genome of the entomopathogenic fungus Entomophthora muscae.</title>
        <authorList>
            <person name="Elya C."/>
            <person name="Lovett B.R."/>
            <person name="Lee E."/>
            <person name="Macias A.M."/>
            <person name="Hajek A.E."/>
            <person name="De Bivort B.L."/>
            <person name="Kasson M.T."/>
            <person name="De Fine Licht H.H."/>
            <person name="Stajich J.E."/>
        </authorList>
    </citation>
    <scope>NUCLEOTIDE SEQUENCE</scope>
    <source>
        <strain evidence="1">Berkeley</strain>
    </source>
</reference>
<evidence type="ECO:0000313" key="2">
    <source>
        <dbReference type="Proteomes" id="UP001165960"/>
    </source>
</evidence>
<evidence type="ECO:0000313" key="1">
    <source>
        <dbReference type="EMBL" id="KAJ9079774.1"/>
    </source>
</evidence>
<accession>A0ACC2TYP0</accession>
<keyword evidence="2" id="KW-1185">Reference proteome</keyword>
<name>A0ACC2TYP0_9FUNG</name>
<dbReference type="EMBL" id="QTSX02001657">
    <property type="protein sequence ID" value="KAJ9079774.1"/>
    <property type="molecule type" value="Genomic_DNA"/>
</dbReference>
<dbReference type="Proteomes" id="UP001165960">
    <property type="component" value="Unassembled WGS sequence"/>
</dbReference>
<proteinExistence type="predicted"/>
<comment type="caution">
    <text evidence="1">The sequence shown here is derived from an EMBL/GenBank/DDBJ whole genome shotgun (WGS) entry which is preliminary data.</text>
</comment>
<gene>
    <name evidence="1" type="ORF">DSO57_1032064</name>
</gene>
<protein>
    <submittedName>
        <fullName evidence="1">Uncharacterized protein</fullName>
    </submittedName>
</protein>
<sequence length="1100" mass="123837">MGQIPIIKCLYFMKNENIRLRTIGQMPPELIRIIKNCTTENDKLYQFAYLLTDITNGYLGLVVGQECYIQRLGPLSSPHTFKIEDSADVPCMAFLPSATSNSPPGLVSCTSSGSIQFWDNVQWATSSSSSPNHYLKTKIELDEADPVKFLVACGALGFAVGTQKRLYFVSPTQGKFQHYTLSRHHTWSLLSFIRRHTVPDHDIDLISACYSDTVPLIYALTPTSLLAWQLVAQDPSFVQEWFLVPHLPAIEAKLQSFDFEFIEIVATTQGVLALLVQTLPSRETAIVLLKAPKPDTPLELIDIIRLDSSETEVVKVFTVPYIGLGQDAAVVVQFPSRMVLVALGLGNQQILIPIAKDRQLLEVHDVEGTCSSMLAGPDAGLLKFVINPPSALGAHLSNSNPLYGPYQSLKNTVKSALDQIDLESKPQLPTFFVGRDSSVLLNGVVIEMVDEIMSHKQAGNTVLETILEGRRMRLLNLTLLLSVNKLISQISADARHYLASSSQKVEGASALYLHYLHRLSEKDDTVASRLLISAMQTLYLQYDSTDFVTTFFHHDVQRLPDLLVLIGQRVSLPESILRSSFPSYGALMFEANTILLKTMEACKSYTLKYSPILQLDDPPETEPWITQVMVEMLATSFLGTVRLLEASPVHLLPPPNTKLDADWARTVDLQEVTIHTRLNARALRIHLGGLGEHLLWLMHYRPNQQNEHQRELVDKIFTTLVHYQMGNEALLLAERHRDFRSLARLVFDIYPDLAAHHAKADVYAEQYGDEFIYALLSHYAEANRFSCILGRGESWPDQVTQFLSDPKYQHIAWLDDLRHQRFKTASLKLTSNSTYQNRILSGKIFLSISKLALFAHEDVPKDMVELIDDQLIITNIHHVLSQSARVILKGSAHQPAASDLNLLLPNSVIESVPLQTEHFVASIQILMDGHLLDIESLADVLTLKYDWDLGFNGCFEMAMDACRHLGRDSGEDFNYAVRTIWRRVLLSDDWAAIDGFNRENNGLCMPKLQDTALYTTLTHVIEKGFSDRLILSPTECLFDSSPQYLSSRFPRLFATQVPKLLDEYYTENNQLELLINKHRMNSLYSEVYHMAISDVGAFLN</sequence>